<evidence type="ECO:0000313" key="8">
    <source>
        <dbReference type="EMBL" id="VAW80211.1"/>
    </source>
</evidence>
<dbReference type="NCBIfam" id="TIGR00455">
    <property type="entry name" value="apsK"/>
    <property type="match status" value="1"/>
</dbReference>
<keyword evidence="6" id="KW-0067">ATP-binding</keyword>
<dbReference type="FunFam" id="3.40.50.300:FF:000212">
    <property type="entry name" value="Adenylyl-sulfate kinase"/>
    <property type="match status" value="1"/>
</dbReference>
<protein>
    <recommendedName>
        <fullName evidence="2">adenylyl-sulfate kinase</fullName>
        <ecNumber evidence="2">2.7.1.25</ecNumber>
    </recommendedName>
</protein>
<dbReference type="InterPro" id="IPR059117">
    <property type="entry name" value="APS_kinase_dom"/>
</dbReference>
<keyword evidence="4" id="KW-0547">Nucleotide-binding</keyword>
<evidence type="ECO:0000256" key="5">
    <source>
        <dbReference type="ARBA" id="ARBA00022777"/>
    </source>
</evidence>
<name>A0A3B0YLE3_9ZZZZ</name>
<dbReference type="EC" id="2.7.1.25" evidence="2"/>
<dbReference type="InterPro" id="IPR027417">
    <property type="entry name" value="P-loop_NTPase"/>
</dbReference>
<dbReference type="PANTHER" id="PTHR11055:SF1">
    <property type="entry name" value="PAPS SYNTHETASE, ISOFORM D"/>
    <property type="match status" value="1"/>
</dbReference>
<dbReference type="InterPro" id="IPR002891">
    <property type="entry name" value="APS"/>
</dbReference>
<evidence type="ECO:0000256" key="1">
    <source>
        <dbReference type="ARBA" id="ARBA00004678"/>
    </source>
</evidence>
<dbReference type="GO" id="GO:0000103">
    <property type="term" value="P:sulfate assimilation"/>
    <property type="evidence" value="ECO:0007669"/>
    <property type="project" value="InterPro"/>
</dbReference>
<evidence type="ECO:0000256" key="2">
    <source>
        <dbReference type="ARBA" id="ARBA00012121"/>
    </source>
</evidence>
<keyword evidence="3 8" id="KW-0808">Transferase</keyword>
<organism evidence="8">
    <name type="scientific">hydrothermal vent metagenome</name>
    <dbReference type="NCBI Taxonomy" id="652676"/>
    <lineage>
        <taxon>unclassified sequences</taxon>
        <taxon>metagenomes</taxon>
        <taxon>ecological metagenomes</taxon>
    </lineage>
</organism>
<evidence type="ECO:0000259" key="7">
    <source>
        <dbReference type="Pfam" id="PF01583"/>
    </source>
</evidence>
<evidence type="ECO:0000256" key="6">
    <source>
        <dbReference type="ARBA" id="ARBA00022840"/>
    </source>
</evidence>
<feature type="domain" description="APS kinase" evidence="7">
    <location>
        <begin position="25"/>
        <end position="173"/>
    </location>
</feature>
<sequence>MNDNIIWHHATVTRSRREKLNNHKSILLWFTGLSGSGKSTLAHAIEEELHKLKCRTFVLDGDNIRHNLCSDLGFERTDRNENIRRIGEVSKLFVEAGVIVLAAFISPFSGERQQVRALFSEDEFLEVYCECPITTCEKRDIKGHYKRAHAGEIKNFTGIDSPYEEPENPALKINTDHMSLEDSVELVMDLLRQKDIINNSNA</sequence>
<gene>
    <name evidence="8" type="ORF">MNBD_GAMMA12-2522</name>
</gene>
<evidence type="ECO:0000256" key="3">
    <source>
        <dbReference type="ARBA" id="ARBA00022679"/>
    </source>
</evidence>
<keyword evidence="5 8" id="KW-0418">Kinase</keyword>
<dbReference type="HAMAP" id="MF_00065">
    <property type="entry name" value="Adenylyl_sulf_kinase"/>
    <property type="match status" value="1"/>
</dbReference>
<comment type="pathway">
    <text evidence="1">Sulfur metabolism.</text>
</comment>
<evidence type="ECO:0000256" key="4">
    <source>
        <dbReference type="ARBA" id="ARBA00022741"/>
    </source>
</evidence>
<proteinExistence type="inferred from homology"/>
<dbReference type="GO" id="GO:0005524">
    <property type="term" value="F:ATP binding"/>
    <property type="evidence" value="ECO:0007669"/>
    <property type="project" value="UniProtKB-KW"/>
</dbReference>
<reference evidence="8" key="1">
    <citation type="submission" date="2018-06" db="EMBL/GenBank/DDBJ databases">
        <authorList>
            <person name="Zhirakovskaya E."/>
        </authorList>
    </citation>
    <scope>NUCLEOTIDE SEQUENCE</scope>
</reference>
<dbReference type="AlphaFoldDB" id="A0A3B0YLE3"/>
<dbReference type="SUPFAM" id="SSF52540">
    <property type="entry name" value="P-loop containing nucleoside triphosphate hydrolases"/>
    <property type="match status" value="1"/>
</dbReference>
<dbReference type="Pfam" id="PF01583">
    <property type="entry name" value="APS_kinase"/>
    <property type="match status" value="1"/>
</dbReference>
<dbReference type="NCBIfam" id="NF003013">
    <property type="entry name" value="PRK03846.1"/>
    <property type="match status" value="1"/>
</dbReference>
<dbReference type="PANTHER" id="PTHR11055">
    <property type="entry name" value="BIFUNCTIONAL 3'-PHOSPHOADENOSINE 5'-PHOSPHOSULFATE SYNTHASE"/>
    <property type="match status" value="1"/>
</dbReference>
<accession>A0A3B0YLE3</accession>
<dbReference type="Gene3D" id="3.40.50.300">
    <property type="entry name" value="P-loop containing nucleotide triphosphate hydrolases"/>
    <property type="match status" value="1"/>
</dbReference>
<dbReference type="GO" id="GO:0004020">
    <property type="term" value="F:adenylylsulfate kinase activity"/>
    <property type="evidence" value="ECO:0007669"/>
    <property type="project" value="UniProtKB-EC"/>
</dbReference>
<dbReference type="EMBL" id="UOFL01000191">
    <property type="protein sequence ID" value="VAW80211.1"/>
    <property type="molecule type" value="Genomic_DNA"/>
</dbReference>
<dbReference type="CDD" id="cd02027">
    <property type="entry name" value="APSK"/>
    <property type="match status" value="1"/>
</dbReference>